<evidence type="ECO:0000256" key="8">
    <source>
        <dbReference type="SAM" id="MobiDB-lite"/>
    </source>
</evidence>
<feature type="active site" description="Proton donor/acceptor" evidence="7">
    <location>
        <position position="280"/>
    </location>
</feature>
<dbReference type="EMBL" id="BSPL01000004">
    <property type="protein sequence ID" value="GLS68137.1"/>
    <property type="molecule type" value="Genomic_DNA"/>
</dbReference>
<dbReference type="GO" id="GO:0005576">
    <property type="term" value="C:extracellular region"/>
    <property type="evidence" value="ECO:0007669"/>
    <property type="project" value="TreeGrafter"/>
</dbReference>
<dbReference type="InterPro" id="IPR005490">
    <property type="entry name" value="LD_TPept_cat_dom"/>
</dbReference>
<proteinExistence type="inferred from homology"/>
<evidence type="ECO:0000256" key="7">
    <source>
        <dbReference type="PROSITE-ProRule" id="PRU01373"/>
    </source>
</evidence>
<protein>
    <recommendedName>
        <fullName evidence="10">L,D-TPase catalytic domain-containing protein</fullName>
    </recommendedName>
</protein>
<organism evidence="11 12">
    <name type="scientific">Methylobacterium tardum</name>
    <dbReference type="NCBI Taxonomy" id="374432"/>
    <lineage>
        <taxon>Bacteria</taxon>
        <taxon>Pseudomonadati</taxon>
        <taxon>Pseudomonadota</taxon>
        <taxon>Alphaproteobacteria</taxon>
        <taxon>Hyphomicrobiales</taxon>
        <taxon>Methylobacteriaceae</taxon>
        <taxon>Methylobacterium</taxon>
    </lineage>
</organism>
<evidence type="ECO:0000313" key="11">
    <source>
        <dbReference type="EMBL" id="GLS68137.1"/>
    </source>
</evidence>
<dbReference type="RefSeq" id="WP_238199419.1">
    <property type="nucleotide sequence ID" value="NZ_BPQZ01000037.1"/>
</dbReference>
<keyword evidence="3" id="KW-0808">Transferase</keyword>
<feature type="region of interest" description="Disordered" evidence="8">
    <location>
        <begin position="121"/>
        <end position="191"/>
    </location>
</feature>
<dbReference type="GO" id="GO:0018104">
    <property type="term" value="P:peptidoglycan-protein cross-linking"/>
    <property type="evidence" value="ECO:0007669"/>
    <property type="project" value="TreeGrafter"/>
</dbReference>
<keyword evidence="4 7" id="KW-0133">Cell shape</keyword>
<dbReference type="GO" id="GO:0071555">
    <property type="term" value="P:cell wall organization"/>
    <property type="evidence" value="ECO:0007669"/>
    <property type="project" value="UniProtKB-UniRule"/>
</dbReference>
<dbReference type="PANTHER" id="PTHR30582:SF2">
    <property type="entry name" value="L,D-TRANSPEPTIDASE YCIB-RELATED"/>
    <property type="match status" value="1"/>
</dbReference>
<keyword evidence="9" id="KW-0732">Signal</keyword>
<dbReference type="PANTHER" id="PTHR30582">
    <property type="entry name" value="L,D-TRANSPEPTIDASE"/>
    <property type="match status" value="1"/>
</dbReference>
<comment type="caution">
    <text evidence="11">The sequence shown here is derived from an EMBL/GenBank/DDBJ whole genome shotgun (WGS) entry which is preliminary data.</text>
</comment>
<dbReference type="Pfam" id="PF03734">
    <property type="entry name" value="YkuD"/>
    <property type="match status" value="1"/>
</dbReference>
<comment type="pathway">
    <text evidence="1 7">Cell wall biogenesis; peptidoglycan biosynthesis.</text>
</comment>
<dbReference type="AlphaFoldDB" id="A0AA37TA15"/>
<evidence type="ECO:0000256" key="6">
    <source>
        <dbReference type="ARBA" id="ARBA00023316"/>
    </source>
</evidence>
<name>A0AA37TA15_9HYPH</name>
<feature type="compositionally biased region" description="Basic and acidic residues" evidence="8">
    <location>
        <begin position="49"/>
        <end position="63"/>
    </location>
</feature>
<dbReference type="InterPro" id="IPR038063">
    <property type="entry name" value="Transpep_catalytic_dom"/>
</dbReference>
<reference evidence="12" key="1">
    <citation type="journal article" date="2019" name="Int. J. Syst. Evol. Microbiol.">
        <title>The Global Catalogue of Microorganisms (GCM) 10K type strain sequencing project: providing services to taxonomists for standard genome sequencing and annotation.</title>
        <authorList>
            <consortium name="The Broad Institute Genomics Platform"/>
            <consortium name="The Broad Institute Genome Sequencing Center for Infectious Disease"/>
            <person name="Wu L."/>
            <person name="Ma J."/>
        </authorList>
    </citation>
    <scope>NUCLEOTIDE SEQUENCE [LARGE SCALE GENOMIC DNA]</scope>
    <source>
        <strain evidence="12">NBRC 103632</strain>
    </source>
</reference>
<gene>
    <name evidence="11" type="ORF">GCM10007890_01490</name>
</gene>
<feature type="domain" description="L,D-TPase catalytic" evidence="10">
    <location>
        <begin position="208"/>
        <end position="323"/>
    </location>
</feature>
<feature type="region of interest" description="Disordered" evidence="8">
    <location>
        <begin position="332"/>
        <end position="352"/>
    </location>
</feature>
<dbReference type="GO" id="GO:0016740">
    <property type="term" value="F:transferase activity"/>
    <property type="evidence" value="ECO:0007669"/>
    <property type="project" value="UniProtKB-KW"/>
</dbReference>
<evidence type="ECO:0000256" key="9">
    <source>
        <dbReference type="SAM" id="SignalP"/>
    </source>
</evidence>
<evidence type="ECO:0000256" key="3">
    <source>
        <dbReference type="ARBA" id="ARBA00022679"/>
    </source>
</evidence>
<feature type="compositionally biased region" description="Low complexity" evidence="8">
    <location>
        <begin position="175"/>
        <end position="188"/>
    </location>
</feature>
<feature type="compositionally biased region" description="Low complexity" evidence="8">
    <location>
        <begin position="76"/>
        <end position="99"/>
    </location>
</feature>
<keyword evidence="6 7" id="KW-0961">Cell wall biogenesis/degradation</keyword>
<dbReference type="GO" id="GO:0008360">
    <property type="term" value="P:regulation of cell shape"/>
    <property type="evidence" value="ECO:0007669"/>
    <property type="project" value="UniProtKB-UniRule"/>
</dbReference>
<feature type="compositionally biased region" description="Low complexity" evidence="8">
    <location>
        <begin position="144"/>
        <end position="165"/>
    </location>
</feature>
<comment type="similarity">
    <text evidence="2">Belongs to the YkuD family.</text>
</comment>
<accession>A0AA37TA15</accession>
<dbReference type="Proteomes" id="UP001157440">
    <property type="component" value="Unassembled WGS sequence"/>
</dbReference>
<feature type="signal peptide" evidence="9">
    <location>
        <begin position="1"/>
        <end position="21"/>
    </location>
</feature>
<evidence type="ECO:0000313" key="12">
    <source>
        <dbReference type="Proteomes" id="UP001157440"/>
    </source>
</evidence>
<feature type="active site" description="Nucleophile" evidence="7">
    <location>
        <position position="296"/>
    </location>
</feature>
<feature type="chain" id="PRO_5041394764" description="L,D-TPase catalytic domain-containing protein" evidence="9">
    <location>
        <begin position="22"/>
        <end position="352"/>
    </location>
</feature>
<dbReference type="InterPro" id="IPR050979">
    <property type="entry name" value="LD-transpeptidase"/>
</dbReference>
<evidence type="ECO:0000256" key="4">
    <source>
        <dbReference type="ARBA" id="ARBA00022960"/>
    </source>
</evidence>
<evidence type="ECO:0000256" key="2">
    <source>
        <dbReference type="ARBA" id="ARBA00005992"/>
    </source>
</evidence>
<evidence type="ECO:0000256" key="5">
    <source>
        <dbReference type="ARBA" id="ARBA00022984"/>
    </source>
</evidence>
<keyword evidence="12" id="KW-1185">Reference proteome</keyword>
<evidence type="ECO:0000256" key="1">
    <source>
        <dbReference type="ARBA" id="ARBA00004752"/>
    </source>
</evidence>
<evidence type="ECO:0000259" key="10">
    <source>
        <dbReference type="PROSITE" id="PS52029"/>
    </source>
</evidence>
<dbReference type="SUPFAM" id="SSF141523">
    <property type="entry name" value="L,D-transpeptidase catalytic domain-like"/>
    <property type="match status" value="1"/>
</dbReference>
<dbReference type="GO" id="GO:0071972">
    <property type="term" value="F:peptidoglycan L,D-transpeptidase activity"/>
    <property type="evidence" value="ECO:0007669"/>
    <property type="project" value="TreeGrafter"/>
</dbReference>
<dbReference type="PROSITE" id="PS52029">
    <property type="entry name" value="LD_TPASE"/>
    <property type="match status" value="1"/>
</dbReference>
<dbReference type="CDD" id="cd16913">
    <property type="entry name" value="YkuD_like"/>
    <property type="match status" value="1"/>
</dbReference>
<keyword evidence="5 7" id="KW-0573">Peptidoglycan synthesis</keyword>
<sequence>MRVVQLLIASCILTTAGANLASAQFVDPFKVLEEAKRDRLELDKRLAREEAERRQKEKAEQAEKLNAQRKLDQQRAAAVSASPPVASAEQASASQKPAAGPELRNPLAVSDDAAGGTLEATQTSAPAAPGTVAIMAPSPEPSDSTTHAAPVASSTTAPPITTGAPDVPLSATLTPDPVSAPPVASEPSLGTPLVSEVTRPVVAAPARILITVDKATQRMRVTVDGKLRYSWAVSTARAPYRTPAGTFHPLWLAKVHYSKEWDDAPMPYSIFFTAAGHAIHSSRATRQLGRPASHGCVRLAPSHAAALFTLVRAEGAGTTKVVVTNGAAAGRAARGRTADARARHTQRASSDI</sequence>
<dbReference type="Gene3D" id="2.40.440.10">
    <property type="entry name" value="L,D-transpeptidase catalytic domain-like"/>
    <property type="match status" value="1"/>
</dbReference>
<feature type="region of interest" description="Disordered" evidence="8">
    <location>
        <begin position="49"/>
        <end position="109"/>
    </location>
</feature>